<dbReference type="PROSITE" id="PS51186">
    <property type="entry name" value="GNAT"/>
    <property type="match status" value="1"/>
</dbReference>
<dbReference type="PANTHER" id="PTHR43792">
    <property type="entry name" value="GNAT FAMILY, PUTATIVE (AFU_ORTHOLOGUE AFUA_3G00765)-RELATED-RELATED"/>
    <property type="match status" value="1"/>
</dbReference>
<accession>A0A7L5E7Q4</accession>
<dbReference type="RefSeq" id="WP_169608601.1">
    <property type="nucleotide sequence ID" value="NZ_CP051682.1"/>
</dbReference>
<dbReference type="KEGG" id="mrob:HH214_13880"/>
<dbReference type="InterPro" id="IPR051531">
    <property type="entry name" value="N-acetyltransferase"/>
</dbReference>
<dbReference type="GO" id="GO:0016747">
    <property type="term" value="F:acyltransferase activity, transferring groups other than amino-acyl groups"/>
    <property type="evidence" value="ECO:0007669"/>
    <property type="project" value="InterPro"/>
</dbReference>
<dbReference type="PANTHER" id="PTHR43792:SF13">
    <property type="entry name" value="ACETYLTRANSFERASE"/>
    <property type="match status" value="1"/>
</dbReference>
<organism evidence="2 3">
    <name type="scientific">Mucilaginibacter robiniae</name>
    <dbReference type="NCBI Taxonomy" id="2728022"/>
    <lineage>
        <taxon>Bacteria</taxon>
        <taxon>Pseudomonadati</taxon>
        <taxon>Bacteroidota</taxon>
        <taxon>Sphingobacteriia</taxon>
        <taxon>Sphingobacteriales</taxon>
        <taxon>Sphingobacteriaceae</taxon>
        <taxon>Mucilaginibacter</taxon>
    </lineage>
</organism>
<sequence length="185" mass="21190">MLFIESSRLKLIPLNHQQLLQCHHNRSAFEKSLGLQVSDMIIHPDFRQEMSEAMQNCWLPNTLAYPELYQWYTNWEIVLKDNYTAIGGIAFGGYPDDYGETSIGYVVDQQHWGKSYATEAVLTLCTWGFSFSTLKAIGADTAVGNYASQKVLLKAGFRKMQTVNSRTYFKLSKRQHTTTKKALFE</sequence>
<dbReference type="SUPFAM" id="SSF55729">
    <property type="entry name" value="Acyl-CoA N-acyltransferases (Nat)"/>
    <property type="match status" value="1"/>
</dbReference>
<reference evidence="2 3" key="1">
    <citation type="submission" date="2020-04" db="EMBL/GenBank/DDBJ databases">
        <title>Genome sequencing of novel species.</title>
        <authorList>
            <person name="Heo J."/>
            <person name="Kim S.-J."/>
            <person name="Kim J.-S."/>
            <person name="Hong S.-B."/>
            <person name="Kwon S.-W."/>
        </authorList>
    </citation>
    <scope>NUCLEOTIDE SEQUENCE [LARGE SCALE GENOMIC DNA]</scope>
    <source>
        <strain evidence="2 3">F39-2</strain>
    </source>
</reference>
<keyword evidence="2" id="KW-0808">Transferase</keyword>
<name>A0A7L5E7Q4_9SPHI</name>
<feature type="domain" description="N-acetyltransferase" evidence="1">
    <location>
        <begin position="35"/>
        <end position="174"/>
    </location>
</feature>
<dbReference type="InterPro" id="IPR000182">
    <property type="entry name" value="GNAT_dom"/>
</dbReference>
<proteinExistence type="predicted"/>
<dbReference type="EMBL" id="CP051682">
    <property type="protein sequence ID" value="QJD96883.1"/>
    <property type="molecule type" value="Genomic_DNA"/>
</dbReference>
<evidence type="ECO:0000259" key="1">
    <source>
        <dbReference type="PROSITE" id="PS51186"/>
    </source>
</evidence>
<dbReference type="InterPro" id="IPR016181">
    <property type="entry name" value="Acyl_CoA_acyltransferase"/>
</dbReference>
<protein>
    <submittedName>
        <fullName evidence="2">GNAT family N-acetyltransferase</fullName>
    </submittedName>
</protein>
<keyword evidence="3" id="KW-1185">Reference proteome</keyword>
<evidence type="ECO:0000313" key="2">
    <source>
        <dbReference type="EMBL" id="QJD96883.1"/>
    </source>
</evidence>
<dbReference type="AlphaFoldDB" id="A0A7L5E7Q4"/>
<dbReference type="Proteomes" id="UP000503278">
    <property type="component" value="Chromosome"/>
</dbReference>
<dbReference type="Pfam" id="PF13302">
    <property type="entry name" value="Acetyltransf_3"/>
    <property type="match status" value="1"/>
</dbReference>
<evidence type="ECO:0000313" key="3">
    <source>
        <dbReference type="Proteomes" id="UP000503278"/>
    </source>
</evidence>
<dbReference type="Gene3D" id="3.40.630.30">
    <property type="match status" value="1"/>
</dbReference>
<gene>
    <name evidence="2" type="ORF">HH214_13880</name>
</gene>